<organism evidence="2 3">
    <name type="scientific">Pleurodeles waltl</name>
    <name type="common">Iberian ribbed newt</name>
    <dbReference type="NCBI Taxonomy" id="8319"/>
    <lineage>
        <taxon>Eukaryota</taxon>
        <taxon>Metazoa</taxon>
        <taxon>Chordata</taxon>
        <taxon>Craniata</taxon>
        <taxon>Vertebrata</taxon>
        <taxon>Euteleostomi</taxon>
        <taxon>Amphibia</taxon>
        <taxon>Batrachia</taxon>
        <taxon>Caudata</taxon>
        <taxon>Salamandroidea</taxon>
        <taxon>Salamandridae</taxon>
        <taxon>Pleurodelinae</taxon>
        <taxon>Pleurodeles</taxon>
    </lineage>
</organism>
<feature type="region of interest" description="Disordered" evidence="1">
    <location>
        <begin position="1"/>
        <end position="125"/>
    </location>
</feature>
<evidence type="ECO:0000256" key="1">
    <source>
        <dbReference type="SAM" id="MobiDB-lite"/>
    </source>
</evidence>
<dbReference type="AlphaFoldDB" id="A0AAV7STQ9"/>
<name>A0AAV7STQ9_PLEWA</name>
<keyword evidence="3" id="KW-1185">Reference proteome</keyword>
<dbReference type="EMBL" id="JANPWB010000008">
    <property type="protein sequence ID" value="KAJ1167381.1"/>
    <property type="molecule type" value="Genomic_DNA"/>
</dbReference>
<sequence>MKCVSSHHSGRGLPGGDPKGDCSAAVAAAHTARPHRPGRTRDQPSPREGRHDPHDNAARKGAARGPERPRPEASGSHLPLPERGEALQVQAHVAAPSQGRGGSEPPGSVRALSDPNSAPSTEEGAWKCLHRKQALNAQNDCE</sequence>
<feature type="compositionally biased region" description="Basic and acidic residues" evidence="1">
    <location>
        <begin position="39"/>
        <end position="58"/>
    </location>
</feature>
<protein>
    <submittedName>
        <fullName evidence="2">Uncharacterized protein</fullName>
    </submittedName>
</protein>
<reference evidence="2" key="1">
    <citation type="journal article" date="2022" name="bioRxiv">
        <title>Sequencing and chromosome-scale assembly of the giantPleurodeles waltlgenome.</title>
        <authorList>
            <person name="Brown T."/>
            <person name="Elewa A."/>
            <person name="Iarovenko S."/>
            <person name="Subramanian E."/>
            <person name="Araus A.J."/>
            <person name="Petzold A."/>
            <person name="Susuki M."/>
            <person name="Suzuki K.-i.T."/>
            <person name="Hayashi T."/>
            <person name="Toyoda A."/>
            <person name="Oliveira C."/>
            <person name="Osipova E."/>
            <person name="Leigh N.D."/>
            <person name="Simon A."/>
            <person name="Yun M.H."/>
        </authorList>
    </citation>
    <scope>NUCLEOTIDE SEQUENCE</scope>
    <source>
        <strain evidence="2">20211129_DDA</strain>
        <tissue evidence="2">Liver</tissue>
    </source>
</reference>
<gene>
    <name evidence="2" type="ORF">NDU88_007773</name>
</gene>
<accession>A0AAV7STQ9</accession>
<proteinExistence type="predicted"/>
<comment type="caution">
    <text evidence="2">The sequence shown here is derived from an EMBL/GenBank/DDBJ whole genome shotgun (WGS) entry which is preliminary data.</text>
</comment>
<evidence type="ECO:0000313" key="2">
    <source>
        <dbReference type="EMBL" id="KAJ1167381.1"/>
    </source>
</evidence>
<dbReference type="Proteomes" id="UP001066276">
    <property type="component" value="Chromosome 4_2"/>
</dbReference>
<evidence type="ECO:0000313" key="3">
    <source>
        <dbReference type="Proteomes" id="UP001066276"/>
    </source>
</evidence>